<evidence type="ECO:0000313" key="2">
    <source>
        <dbReference type="EMBL" id="CAG8586848.1"/>
    </source>
</evidence>
<sequence>NLTYTENEIDDFEVFNSFTDSRGTILIRLVRNNTQAMYEIPSPNKTYNETGVILSYEGEILSQFHIGEAFPINETLTMSLREDGGFLRTYIWPNYTVTWTRFSSLNDQYQPIKLGEGVFYIPQPQDIFVMYDVFIKVDGGYGCAILTNSSLPITSKEITWRAYVLFLPFNSNQTTDLFILYESSMPWYRMWIGPCRVSYDGTGYGCFLKPYVNETYLRFIYNIRFISEGSVTLINRLQFRDPSNWNFLDSYSVFAGGYIVVGIQSQTERVGDLYNTTGMVYDTIDFAKGHVHMNIYPMKNTFWLSSFSTNNTKEWTITTIDLPKLIQYGTFHERFPNPNINRTIPEINSTISLRYKSLTIMYYSQVNFGTGNVSIYQYPNTLRQVTSGGSAVYDPVTGLTNVTISVFSSTFNRPNTTYYIVVDTNFVMRLQNHEPLYGIDKNIWFLTTESKSQDLHTDTASGLLRLSVNGTSEFKAAYATLGYSVVNALANQIAEAIPVANSRISIRNAFQIEPNTQPPQLLLRMDIGQLTDDKEPDVPDLINDFRVLLKESQFTDLSQNNYTAWLDSTYNFVPTDDLWRRYKFAIILTVVLLVATSLVYLFAQRANKEARNFIIFTIVIIIQDFIFDLLFVIENSNDFPELFLPSIITLVIPLTFNTFIALFVILSENSREDKFNDWFRKYPQIAAVFTILSCADVEVLKILSSQVGRLNLFSATFSDRAESMIFWASCTNILIEDVPQFIIRFLYHGKNITYNILPTIALVSSAIGLLFAVINRLYQITARCSQRRCQKAVMQDDELEGIPVRNINGYQIVNRTVTLE</sequence>
<keyword evidence="1" id="KW-1133">Transmembrane helix</keyword>
<feature type="transmembrane region" description="Helical" evidence="1">
    <location>
        <begin position="685"/>
        <end position="704"/>
    </location>
</feature>
<organism evidence="2 3">
    <name type="scientific">Ambispora leptoticha</name>
    <dbReference type="NCBI Taxonomy" id="144679"/>
    <lineage>
        <taxon>Eukaryota</taxon>
        <taxon>Fungi</taxon>
        <taxon>Fungi incertae sedis</taxon>
        <taxon>Mucoromycota</taxon>
        <taxon>Glomeromycotina</taxon>
        <taxon>Glomeromycetes</taxon>
        <taxon>Archaeosporales</taxon>
        <taxon>Ambisporaceae</taxon>
        <taxon>Ambispora</taxon>
    </lineage>
</organism>
<feature type="transmembrane region" description="Helical" evidence="1">
    <location>
        <begin position="582"/>
        <end position="601"/>
    </location>
</feature>
<dbReference type="Proteomes" id="UP000789508">
    <property type="component" value="Unassembled WGS sequence"/>
</dbReference>
<keyword evidence="1" id="KW-0812">Transmembrane</keyword>
<reference evidence="2" key="1">
    <citation type="submission" date="2021-06" db="EMBL/GenBank/DDBJ databases">
        <authorList>
            <person name="Kallberg Y."/>
            <person name="Tangrot J."/>
            <person name="Rosling A."/>
        </authorList>
    </citation>
    <scope>NUCLEOTIDE SEQUENCE</scope>
    <source>
        <strain evidence="2">FL130A</strain>
    </source>
</reference>
<dbReference type="EMBL" id="CAJVPS010003341">
    <property type="protein sequence ID" value="CAG8586848.1"/>
    <property type="molecule type" value="Genomic_DNA"/>
</dbReference>
<gene>
    <name evidence="2" type="ORF">ALEPTO_LOCUS7524</name>
</gene>
<feature type="transmembrane region" description="Helical" evidence="1">
    <location>
        <begin position="613"/>
        <end position="633"/>
    </location>
</feature>
<protein>
    <submittedName>
        <fullName evidence="2">1107_t:CDS:1</fullName>
    </submittedName>
</protein>
<proteinExistence type="predicted"/>
<evidence type="ECO:0000313" key="3">
    <source>
        <dbReference type="Proteomes" id="UP000789508"/>
    </source>
</evidence>
<keyword evidence="1" id="KW-0472">Membrane</keyword>
<keyword evidence="3" id="KW-1185">Reference proteome</keyword>
<dbReference type="AlphaFoldDB" id="A0A9N9C4N2"/>
<dbReference type="OrthoDB" id="2417740at2759"/>
<feature type="non-terminal residue" evidence="2">
    <location>
        <position position="1"/>
    </location>
</feature>
<accession>A0A9N9C4N2</accession>
<comment type="caution">
    <text evidence="2">The sequence shown here is derived from an EMBL/GenBank/DDBJ whole genome shotgun (WGS) entry which is preliminary data.</text>
</comment>
<feature type="transmembrane region" description="Helical" evidence="1">
    <location>
        <begin position="759"/>
        <end position="778"/>
    </location>
</feature>
<evidence type="ECO:0000256" key="1">
    <source>
        <dbReference type="SAM" id="Phobius"/>
    </source>
</evidence>
<feature type="transmembrane region" description="Helical" evidence="1">
    <location>
        <begin position="645"/>
        <end position="665"/>
    </location>
</feature>
<name>A0A9N9C4N2_9GLOM</name>